<dbReference type="InterPro" id="IPR015424">
    <property type="entry name" value="PyrdxlP-dep_Trfase"/>
</dbReference>
<proteinExistence type="inferred from homology"/>
<gene>
    <name evidence="4" type="ORF">CC85DRAFT_242952</name>
</gene>
<dbReference type="EMBL" id="KQ087189">
    <property type="protein sequence ID" value="KLT44164.1"/>
    <property type="molecule type" value="Genomic_DNA"/>
</dbReference>
<keyword evidence="4" id="KW-0032">Aminotransferase</keyword>
<keyword evidence="5" id="KW-1185">Reference proteome</keyword>
<dbReference type="InterPro" id="IPR015421">
    <property type="entry name" value="PyrdxlP-dep_Trfase_major"/>
</dbReference>
<dbReference type="GO" id="GO:0005829">
    <property type="term" value="C:cytosol"/>
    <property type="evidence" value="ECO:0007669"/>
    <property type="project" value="TreeGrafter"/>
</dbReference>
<dbReference type="Gene3D" id="3.90.1150.10">
    <property type="entry name" value="Aspartate Aminotransferase, domain 1"/>
    <property type="match status" value="1"/>
</dbReference>
<dbReference type="InterPro" id="IPR005814">
    <property type="entry name" value="Aminotrans_3"/>
</dbReference>
<evidence type="ECO:0000256" key="2">
    <source>
        <dbReference type="ARBA" id="ARBA00022898"/>
    </source>
</evidence>
<sequence length="456" mass="48339">MTSDTTGPSLAAGGADASSRVLHRSLGLGMPMATRAEGNYLYMSDGSRILDASGGAAVVSVGHGVPEIIAAVSTQVGTLPYVSSAVFGIEPAEELARKMCEEAGMARAIFLSGGSEAVESALKLCRQYHVENGEPARVNFIAREISYHGNTMGALALGRHNRRRKLYLPLMPEGVFHAVSACNAWRFKAEGESDAAYVQRLADELDAKITALGAHTVAAFFAEPVVGAASGCVPFVPGYLRAMKAVCEKHGVLFCLDEIMCGAGRSGKMHAWMHDDARPDVQTLGKGLCGGYAPLSAVLVGERVVEVLRKGTGAFVNGYTFQSSGTGTAAGLAVYNYIKKHNLIEQCAARGELLAKLLRERVAPLKHVGDVRGMGLFWGIELVTDKKTKTPFKYEDNVNGKLADAILARGVAVYHGAGCADGWEGDHIMICPPYTITEDEVAHVVDVIVDAINATL</sequence>
<reference evidence="4 5" key="1">
    <citation type="submission" date="2015-03" db="EMBL/GenBank/DDBJ databases">
        <title>Genomics and transcriptomics of the oil-accumulating basidiomycete yeast T. oleaginosus allow insights into substrate utilization and the diverse evolutionary trajectories of mating systems in fungi.</title>
        <authorList>
            <consortium name="DOE Joint Genome Institute"/>
            <person name="Kourist R."/>
            <person name="Kracht O."/>
            <person name="Bracharz F."/>
            <person name="Lipzen A."/>
            <person name="Nolan M."/>
            <person name="Ohm R."/>
            <person name="Grigoriev I."/>
            <person name="Sun S."/>
            <person name="Heitman J."/>
            <person name="Bruck T."/>
            <person name="Nowrousian M."/>
        </authorList>
    </citation>
    <scope>NUCLEOTIDE SEQUENCE [LARGE SCALE GENOMIC DNA]</scope>
    <source>
        <strain evidence="4 5">IBC0246</strain>
    </source>
</reference>
<dbReference type="GeneID" id="28980878"/>
<dbReference type="InterPro" id="IPR015422">
    <property type="entry name" value="PyrdxlP-dep_Trfase_small"/>
</dbReference>
<dbReference type="PANTHER" id="PTHR43094:SF1">
    <property type="entry name" value="AMINOTRANSFERASE CLASS-III"/>
    <property type="match status" value="1"/>
</dbReference>
<dbReference type="Pfam" id="PF00202">
    <property type="entry name" value="Aminotran_3"/>
    <property type="match status" value="1"/>
</dbReference>
<dbReference type="AlphaFoldDB" id="A0A0J1B8Q5"/>
<dbReference type="NCBIfam" id="NF005685">
    <property type="entry name" value="PRK07483.1"/>
    <property type="match status" value="1"/>
</dbReference>
<dbReference type="SUPFAM" id="SSF53383">
    <property type="entry name" value="PLP-dependent transferases"/>
    <property type="match status" value="1"/>
</dbReference>
<keyword evidence="2 3" id="KW-0663">Pyridoxal phosphate</keyword>
<evidence type="ECO:0000313" key="5">
    <source>
        <dbReference type="Proteomes" id="UP000053611"/>
    </source>
</evidence>
<dbReference type="CDD" id="cd00610">
    <property type="entry name" value="OAT_like"/>
    <property type="match status" value="1"/>
</dbReference>
<dbReference type="OrthoDB" id="10261433at2759"/>
<evidence type="ECO:0000256" key="1">
    <source>
        <dbReference type="ARBA" id="ARBA00008954"/>
    </source>
</evidence>
<dbReference type="GO" id="GO:0030170">
    <property type="term" value="F:pyridoxal phosphate binding"/>
    <property type="evidence" value="ECO:0007669"/>
    <property type="project" value="InterPro"/>
</dbReference>
<accession>A0A0J1B8Q5</accession>
<dbReference type="GO" id="GO:0008483">
    <property type="term" value="F:transaminase activity"/>
    <property type="evidence" value="ECO:0007669"/>
    <property type="project" value="UniProtKB-KW"/>
</dbReference>
<dbReference type="STRING" id="879819.A0A0J1B8Q5"/>
<protein>
    <submittedName>
        <fullName evidence="4">Adenosylmethionine-8-amino-7-oxononanoate aminotransferase</fullName>
    </submittedName>
</protein>
<dbReference type="Proteomes" id="UP000053611">
    <property type="component" value="Unassembled WGS sequence"/>
</dbReference>
<name>A0A0J1B8Q5_9TREE</name>
<keyword evidence="4" id="KW-0808">Transferase</keyword>
<comment type="similarity">
    <text evidence="1 3">Belongs to the class-III pyridoxal-phosphate-dependent aminotransferase family.</text>
</comment>
<dbReference type="PANTHER" id="PTHR43094">
    <property type="entry name" value="AMINOTRANSFERASE"/>
    <property type="match status" value="1"/>
</dbReference>
<organism evidence="4 5">
    <name type="scientific">Cutaneotrichosporon oleaginosum</name>
    <dbReference type="NCBI Taxonomy" id="879819"/>
    <lineage>
        <taxon>Eukaryota</taxon>
        <taxon>Fungi</taxon>
        <taxon>Dikarya</taxon>
        <taxon>Basidiomycota</taxon>
        <taxon>Agaricomycotina</taxon>
        <taxon>Tremellomycetes</taxon>
        <taxon>Trichosporonales</taxon>
        <taxon>Trichosporonaceae</taxon>
        <taxon>Cutaneotrichosporon</taxon>
    </lineage>
</organism>
<evidence type="ECO:0000313" key="4">
    <source>
        <dbReference type="EMBL" id="KLT44164.1"/>
    </source>
</evidence>
<evidence type="ECO:0000256" key="3">
    <source>
        <dbReference type="RuleBase" id="RU003560"/>
    </source>
</evidence>
<dbReference type="Gene3D" id="3.40.640.10">
    <property type="entry name" value="Type I PLP-dependent aspartate aminotransferase-like (Major domain)"/>
    <property type="match status" value="1"/>
</dbReference>
<dbReference type="RefSeq" id="XP_018280655.1">
    <property type="nucleotide sequence ID" value="XM_018420275.1"/>
</dbReference>